<evidence type="ECO:0000313" key="2">
    <source>
        <dbReference type="Proteomes" id="UP000001940"/>
    </source>
</evidence>
<evidence type="ECO:0000313" key="1">
    <source>
        <dbReference type="EMBL" id="CTQ86963.1"/>
    </source>
</evidence>
<protein>
    <submittedName>
        <fullName evidence="1">Secreted protein</fullName>
    </submittedName>
</protein>
<dbReference type="GeneID" id="13211597"/>
<dbReference type="ExpressionAtlas" id="A0A0K3AYC1">
    <property type="expression patterns" value="baseline and differential"/>
</dbReference>
<dbReference type="CTD" id="13211597"/>
<dbReference type="EMBL" id="BX284605">
    <property type="protein sequence ID" value="CTQ86963.1"/>
    <property type="molecule type" value="Genomic_DNA"/>
</dbReference>
<dbReference type="RefSeq" id="NP_001300264.1">
    <property type="nucleotide sequence ID" value="NM_001313335.1"/>
</dbReference>
<organism evidence="1 2">
    <name type="scientific">Caenorhabditis elegans</name>
    <dbReference type="NCBI Taxonomy" id="6239"/>
    <lineage>
        <taxon>Eukaryota</taxon>
        <taxon>Metazoa</taxon>
        <taxon>Ecdysozoa</taxon>
        <taxon>Nematoda</taxon>
        <taxon>Chromadorea</taxon>
        <taxon>Rhabditida</taxon>
        <taxon>Rhabditina</taxon>
        <taxon>Rhabditomorpha</taxon>
        <taxon>Rhabditoidea</taxon>
        <taxon>Rhabditidae</taxon>
        <taxon>Peloderinae</taxon>
        <taxon>Caenorhabditis</taxon>
    </lineage>
</organism>
<dbReference type="AGR" id="WB:WBGene00195169"/>
<reference evidence="1 2" key="1">
    <citation type="journal article" date="1998" name="Science">
        <title>Genome sequence of the nematode C. elegans: a platform for investigating biology.</title>
        <authorList>
            <consortium name="The C. elegans sequencing consortium"/>
            <person name="Sulson J.E."/>
            <person name="Waterston R."/>
        </authorList>
    </citation>
    <scope>NUCLEOTIDE SEQUENCE [LARGE SCALE GENOMIC DNA]</scope>
    <source>
        <strain evidence="1 2">Bristol N2</strain>
    </source>
</reference>
<gene>
    <name evidence="1" type="ORF">CELE_Y50D4A.6</name>
    <name evidence="1 3" type="ORF">Y50D4A.6</name>
</gene>
<dbReference type="Proteomes" id="UP000001940">
    <property type="component" value="Chromosome V"/>
</dbReference>
<dbReference type="WormBase" id="Y50D4A.6b">
    <property type="protein sequence ID" value="CE50951"/>
    <property type="gene ID" value="WBGene00195169"/>
</dbReference>
<dbReference type="AlphaFoldDB" id="A0A0K3AYC1"/>
<proteinExistence type="predicted"/>
<keyword evidence="2" id="KW-1185">Reference proteome</keyword>
<sequence length="56" mass="6773">MTLMDSMMRIAMIMEMLMEMSMSMHPVRESRNWRSNGNHLHRRLFFTSTSRPLLIE</sequence>
<name>A0A0K3AYC1_CAEEL</name>
<dbReference type="Bgee" id="WBGene00195169">
    <property type="expression patterns" value="Expressed in adult organism and 2 other cell types or tissues"/>
</dbReference>
<evidence type="ECO:0000313" key="3">
    <source>
        <dbReference type="WormBase" id="Y50D4A.6b"/>
    </source>
</evidence>
<accession>A0A0K3AYC1</accession>